<dbReference type="SUPFAM" id="SSF53335">
    <property type="entry name" value="S-adenosyl-L-methionine-dependent methyltransferases"/>
    <property type="match status" value="1"/>
</dbReference>
<protein>
    <recommendedName>
        <fullName evidence="2">DNA methylase N-4/N-6 domain-containing protein</fullName>
    </recommendedName>
</protein>
<dbReference type="InterPro" id="IPR029063">
    <property type="entry name" value="SAM-dependent_MTases_sf"/>
</dbReference>
<evidence type="ECO:0000313" key="1">
    <source>
        <dbReference type="EMBL" id="GAH90497.1"/>
    </source>
</evidence>
<dbReference type="AlphaFoldDB" id="X1J975"/>
<dbReference type="EMBL" id="BARV01000922">
    <property type="protein sequence ID" value="GAH90497.1"/>
    <property type="molecule type" value="Genomic_DNA"/>
</dbReference>
<feature type="non-terminal residue" evidence="1">
    <location>
        <position position="1"/>
    </location>
</feature>
<proteinExistence type="predicted"/>
<sequence length="170" mass="19590">YGFWLIGRWYASDRSFYGSYPPSYLKRIRSLFPDCAKILHLFSGTVKGDGVSQVTYDIKPELEPDICDDVSNLLTHFQEGQFELILADPPYEERDFEKYGCKPFSKGRAVKDCSAIIKPGGFLVWLDTILPPFSKRDWQLYGIIGLVQSTNHRIRGISIFQKEVLNERQN</sequence>
<dbReference type="PROSITE" id="PS00092">
    <property type="entry name" value="N6_MTASE"/>
    <property type="match status" value="1"/>
</dbReference>
<reference evidence="1" key="1">
    <citation type="journal article" date="2014" name="Front. Microbiol.">
        <title>High frequency of phylogenetically diverse reductive dehalogenase-homologous genes in deep subseafloor sedimentary metagenomes.</title>
        <authorList>
            <person name="Kawai M."/>
            <person name="Futagami T."/>
            <person name="Toyoda A."/>
            <person name="Takaki Y."/>
            <person name="Nishi S."/>
            <person name="Hori S."/>
            <person name="Arai W."/>
            <person name="Tsubouchi T."/>
            <person name="Morono Y."/>
            <person name="Uchiyama I."/>
            <person name="Ito T."/>
            <person name="Fujiyama A."/>
            <person name="Inagaki F."/>
            <person name="Takami H."/>
        </authorList>
    </citation>
    <scope>NUCLEOTIDE SEQUENCE</scope>
    <source>
        <strain evidence="1">Expedition CK06-06</strain>
    </source>
</reference>
<gene>
    <name evidence="1" type="ORF">S06H3_02964</name>
</gene>
<dbReference type="GO" id="GO:0008168">
    <property type="term" value="F:methyltransferase activity"/>
    <property type="evidence" value="ECO:0007669"/>
    <property type="project" value="InterPro"/>
</dbReference>
<comment type="caution">
    <text evidence="1">The sequence shown here is derived from an EMBL/GenBank/DDBJ whole genome shotgun (WGS) entry which is preliminary data.</text>
</comment>
<organism evidence="1">
    <name type="scientific">marine sediment metagenome</name>
    <dbReference type="NCBI Taxonomy" id="412755"/>
    <lineage>
        <taxon>unclassified sequences</taxon>
        <taxon>metagenomes</taxon>
        <taxon>ecological metagenomes</taxon>
    </lineage>
</organism>
<name>X1J975_9ZZZZ</name>
<evidence type="ECO:0008006" key="2">
    <source>
        <dbReference type="Google" id="ProtNLM"/>
    </source>
</evidence>
<dbReference type="GO" id="GO:0032259">
    <property type="term" value="P:methylation"/>
    <property type="evidence" value="ECO:0007669"/>
    <property type="project" value="InterPro"/>
</dbReference>
<dbReference type="InterPro" id="IPR002052">
    <property type="entry name" value="DNA_methylase_N6_adenine_CS"/>
</dbReference>
<dbReference type="GO" id="GO:0003676">
    <property type="term" value="F:nucleic acid binding"/>
    <property type="evidence" value="ECO:0007669"/>
    <property type="project" value="InterPro"/>
</dbReference>
<accession>X1J975</accession>